<dbReference type="AlphaFoldDB" id="A0A6J7RYG9"/>
<organism evidence="1">
    <name type="scientific">freshwater metagenome</name>
    <dbReference type="NCBI Taxonomy" id="449393"/>
    <lineage>
        <taxon>unclassified sequences</taxon>
        <taxon>metagenomes</taxon>
        <taxon>ecological metagenomes</taxon>
    </lineage>
</organism>
<protein>
    <submittedName>
        <fullName evidence="1">Unannotated protein</fullName>
    </submittedName>
</protein>
<reference evidence="1" key="1">
    <citation type="submission" date="2020-05" db="EMBL/GenBank/DDBJ databases">
        <authorList>
            <person name="Chiriac C."/>
            <person name="Salcher M."/>
            <person name="Ghai R."/>
            <person name="Kavagutti S V."/>
        </authorList>
    </citation>
    <scope>NUCLEOTIDE SEQUENCE</scope>
</reference>
<evidence type="ECO:0000313" key="1">
    <source>
        <dbReference type="EMBL" id="CAB5033330.1"/>
    </source>
</evidence>
<sequence length="197" mass="22467">MANNIIPLVLLEKIPEGRPPLMQHYRPPPKLLVAKRFKIHQSIQHMVDALASFQPEKVDPQGDMLTAEITFKRRKLSYAMMLSGTMATVWVTLLKGRIPESSIPSLGHVLHGLTAMIEADPVYYIDRSRQLVRRTTLFVGRIGSRAHKRYAQHVRTSLVDDLSECCMNFDVVIAEMQGTLSEVWKADINRTWSQAWC</sequence>
<name>A0A6J7RYG9_9ZZZZ</name>
<proteinExistence type="predicted"/>
<dbReference type="EMBL" id="CAFBPZ010000002">
    <property type="protein sequence ID" value="CAB5033330.1"/>
    <property type="molecule type" value="Genomic_DNA"/>
</dbReference>
<gene>
    <name evidence="1" type="ORF">UFOPK4237_00062</name>
</gene>
<accession>A0A6J7RYG9</accession>